<gene>
    <name evidence="4" type="ORF">FAM09_26120</name>
</gene>
<dbReference type="OrthoDB" id="677482at2"/>
<comment type="caution">
    <text evidence="4">The sequence shown here is derived from an EMBL/GenBank/DDBJ whole genome shotgun (WGS) entry which is preliminary data.</text>
</comment>
<dbReference type="RefSeq" id="WP_136580121.1">
    <property type="nucleotide sequence ID" value="NZ_STFF01000010.1"/>
</dbReference>
<evidence type="ECO:0000313" key="4">
    <source>
        <dbReference type="EMBL" id="THU32929.1"/>
    </source>
</evidence>
<dbReference type="PANTHER" id="PTHR47893">
    <property type="entry name" value="REGULATORY PROTEIN PCHR"/>
    <property type="match status" value="1"/>
</dbReference>
<dbReference type="AlphaFoldDB" id="A0A4S8HFN3"/>
<keyword evidence="1" id="KW-0805">Transcription regulation</keyword>
<dbReference type="GO" id="GO:0003700">
    <property type="term" value="F:DNA-binding transcription factor activity"/>
    <property type="evidence" value="ECO:0007669"/>
    <property type="project" value="InterPro"/>
</dbReference>
<dbReference type="Proteomes" id="UP000306918">
    <property type="component" value="Unassembled WGS sequence"/>
</dbReference>
<reference evidence="4 5" key="1">
    <citation type="submission" date="2019-04" db="EMBL/GenBank/DDBJ databases">
        <title>Niastella caeni sp. nov., isolated from activated sludge.</title>
        <authorList>
            <person name="Sheng M."/>
        </authorList>
    </citation>
    <scope>NUCLEOTIDE SEQUENCE [LARGE SCALE GENOMIC DNA]</scope>
    <source>
        <strain evidence="4 5">HX-2-15</strain>
    </source>
</reference>
<evidence type="ECO:0000256" key="1">
    <source>
        <dbReference type="ARBA" id="ARBA00023015"/>
    </source>
</evidence>
<evidence type="ECO:0000313" key="5">
    <source>
        <dbReference type="Proteomes" id="UP000306918"/>
    </source>
</evidence>
<dbReference type="PROSITE" id="PS01124">
    <property type="entry name" value="HTH_ARAC_FAMILY_2"/>
    <property type="match status" value="1"/>
</dbReference>
<dbReference type="InterPro" id="IPR053142">
    <property type="entry name" value="PchR_regulatory_protein"/>
</dbReference>
<dbReference type="SUPFAM" id="SSF46689">
    <property type="entry name" value="Homeodomain-like"/>
    <property type="match status" value="2"/>
</dbReference>
<protein>
    <submittedName>
        <fullName evidence="4">Helix-turn-helix transcriptional regulator</fullName>
    </submittedName>
</protein>
<dbReference type="Pfam" id="PF12833">
    <property type="entry name" value="HTH_18"/>
    <property type="match status" value="1"/>
</dbReference>
<feature type="domain" description="HTH araC/xylS-type" evidence="3">
    <location>
        <begin position="15"/>
        <end position="112"/>
    </location>
</feature>
<dbReference type="GO" id="GO:0043565">
    <property type="term" value="F:sequence-specific DNA binding"/>
    <property type="evidence" value="ECO:0007669"/>
    <property type="project" value="InterPro"/>
</dbReference>
<dbReference type="EMBL" id="STFF01000010">
    <property type="protein sequence ID" value="THU32929.1"/>
    <property type="molecule type" value="Genomic_DNA"/>
</dbReference>
<evidence type="ECO:0000256" key="2">
    <source>
        <dbReference type="ARBA" id="ARBA00023163"/>
    </source>
</evidence>
<organism evidence="4 5">
    <name type="scientific">Niastella caeni</name>
    <dbReference type="NCBI Taxonomy" id="2569763"/>
    <lineage>
        <taxon>Bacteria</taxon>
        <taxon>Pseudomonadati</taxon>
        <taxon>Bacteroidota</taxon>
        <taxon>Chitinophagia</taxon>
        <taxon>Chitinophagales</taxon>
        <taxon>Chitinophagaceae</taxon>
        <taxon>Niastella</taxon>
    </lineage>
</organism>
<proteinExistence type="predicted"/>
<evidence type="ECO:0000259" key="3">
    <source>
        <dbReference type="PROSITE" id="PS01124"/>
    </source>
</evidence>
<dbReference type="InterPro" id="IPR018060">
    <property type="entry name" value="HTH_AraC"/>
</dbReference>
<dbReference type="SMART" id="SM00342">
    <property type="entry name" value="HTH_ARAC"/>
    <property type="match status" value="1"/>
</dbReference>
<keyword evidence="2" id="KW-0804">Transcription</keyword>
<dbReference type="InterPro" id="IPR009057">
    <property type="entry name" value="Homeodomain-like_sf"/>
</dbReference>
<dbReference type="PANTHER" id="PTHR47893:SF1">
    <property type="entry name" value="REGULATORY PROTEIN PCHR"/>
    <property type="match status" value="1"/>
</dbReference>
<sequence length="127" mass="14554">MHKRKLKKHVVTAITAAKEIFDKNQADDNTANDVAAAHQISRNVLQKSFKEEFGLGIREYKMKRRMELGRQLLADGKDAKAISIILHYSNPSAFNNAFKRYWGVTPKEMFDFSKEGIAVERQQGNKQ</sequence>
<name>A0A4S8HFN3_9BACT</name>
<accession>A0A4S8HFN3</accession>
<dbReference type="Gene3D" id="1.10.10.60">
    <property type="entry name" value="Homeodomain-like"/>
    <property type="match status" value="1"/>
</dbReference>
<keyword evidence="5" id="KW-1185">Reference proteome</keyword>